<reference evidence="3" key="1">
    <citation type="journal article" date="2016" name="Stand. Genomic Sci.">
        <title>Complete genome sequence of Methanospirillum hungatei type strain JF1.</title>
        <authorList>
            <person name="Gunsalus R.P."/>
            <person name="Cook L.E."/>
            <person name="Crable B."/>
            <person name="Rohlin L."/>
            <person name="McDonald E."/>
            <person name="Mouttaki H."/>
            <person name="Sieber J.R."/>
            <person name="Poweleit N."/>
            <person name="Zhou H."/>
            <person name="Lapidus A.L."/>
            <person name="Daligault H.E."/>
            <person name="Land M."/>
            <person name="Gilna P."/>
            <person name="Ivanova N."/>
            <person name="Kyrpides N."/>
            <person name="Culley D.E."/>
            <person name="McInerney M.J."/>
        </authorList>
    </citation>
    <scope>NUCLEOTIDE SEQUENCE [LARGE SCALE GENOMIC DNA]</scope>
    <source>
        <strain evidence="3">ATCC 27890 / DSM 864 / NBRC 100397 / JF-1</strain>
    </source>
</reference>
<dbReference type="InParanoid" id="Q2FSW0"/>
<dbReference type="AlphaFoldDB" id="Q2FSW0"/>
<dbReference type="STRING" id="323259.Mhun_2604"/>
<evidence type="ECO:0000256" key="1">
    <source>
        <dbReference type="SAM" id="Coils"/>
    </source>
</evidence>
<organism evidence="2 3">
    <name type="scientific">Methanospirillum hungatei JF-1 (strain ATCC 27890 / DSM 864 / NBRC 100397 / JF-1)</name>
    <dbReference type="NCBI Taxonomy" id="323259"/>
    <lineage>
        <taxon>Archaea</taxon>
        <taxon>Methanobacteriati</taxon>
        <taxon>Methanobacteriota</taxon>
        <taxon>Stenosarchaea group</taxon>
        <taxon>Methanomicrobia</taxon>
        <taxon>Methanomicrobiales</taxon>
        <taxon>Methanospirillaceae</taxon>
        <taxon>Methanospirillum</taxon>
    </lineage>
</organism>
<dbReference type="PANTHER" id="PTHR40707:SF1">
    <property type="entry name" value="DUF460 DOMAIN-CONTAINING PROTEIN"/>
    <property type="match status" value="1"/>
</dbReference>
<keyword evidence="1" id="KW-0175">Coiled coil</keyword>
<feature type="coiled-coil region" evidence="1">
    <location>
        <begin position="419"/>
        <end position="498"/>
    </location>
</feature>
<dbReference type="RefSeq" id="WP_011449558.1">
    <property type="nucleotide sequence ID" value="NC_007796.1"/>
</dbReference>
<dbReference type="Proteomes" id="UP000001941">
    <property type="component" value="Chromosome"/>
</dbReference>
<dbReference type="EnsemblBacteria" id="ABD42301">
    <property type="protein sequence ID" value="ABD42301"/>
    <property type="gene ID" value="Mhun_2604"/>
</dbReference>
<evidence type="ECO:0000313" key="2">
    <source>
        <dbReference type="EMBL" id="ABD42301.1"/>
    </source>
</evidence>
<dbReference type="InterPro" id="IPR007408">
    <property type="entry name" value="DUF460"/>
</dbReference>
<sequence length="646" mass="73620">MLIFGIDLITGSVRSRTVQPKYALVLLKDGDIQKELSVSLHRLVRLVHRYQPEILAVDSVQEIAPHTQDLYRFLEQLPSKTKLVVVTGGDRQVGLIQVAARYNITFDRFDPFAEARAAAQVAFHGAGVEVVAFEKETEITITRNRSPGKGGWSQNRYARKIHGNVLRYAREVEQDLQNRGLSYWKKEYKAFGGVSRVTFHVREDRDQIPVSSSRGGDVQIRLSGKHLDRIQYRPLTARPKYLIVGIDPGTTIGIAALDLNGELVKVQSSRQMTMADVIELIWSLGKPIVVASDVVPMPFTVEKIRRAFQAVPYTPRQDISVETKYELAGKYGYGNDHERDALTAAAEAYKYWRHKFSGILKRVPPGVDLDEVRAGIIRGQSLERILSERKVPVRTALEKKPEISLDTTDERVRILDGTVKDLRVLVSDLQQEILSLKRQNQVLSKKIAEMKIERQKGVNAEPEIIKRDQIIQNLKHRLRQEERNNKKLQRRLKRMKETTDELRPQGTRAIKVLPDLSRESVRLLIERVGIQPGDILYVKTLASWGKGIVHDIARNGVEAVIVNEKAADTLSHELRDVFLHENLPVVVSKDMQIQVKGDMGTCDEEKYSEALDDWVCEHDKFLKGKSEEMLESLMKEYLAERERKVK</sequence>
<dbReference type="Pfam" id="PF04312">
    <property type="entry name" value="DUF460"/>
    <property type="match status" value="1"/>
</dbReference>
<accession>Q2FSW0</accession>
<gene>
    <name evidence="2" type="ordered locus">Mhun_2604</name>
</gene>
<name>Q2FSW0_METHJ</name>
<protein>
    <recommendedName>
        <fullName evidence="4">DUF460 domain-containing protein</fullName>
    </recommendedName>
</protein>
<evidence type="ECO:0000313" key="3">
    <source>
        <dbReference type="Proteomes" id="UP000001941"/>
    </source>
</evidence>
<dbReference type="eggNOG" id="arCOG04219">
    <property type="taxonomic scope" value="Archaea"/>
</dbReference>
<dbReference type="GeneID" id="3923647"/>
<evidence type="ECO:0008006" key="4">
    <source>
        <dbReference type="Google" id="ProtNLM"/>
    </source>
</evidence>
<proteinExistence type="predicted"/>
<dbReference type="EMBL" id="CP000254">
    <property type="protein sequence ID" value="ABD42301.1"/>
    <property type="molecule type" value="Genomic_DNA"/>
</dbReference>
<dbReference type="KEGG" id="mhu:Mhun_2604"/>
<dbReference type="PANTHER" id="PTHR40707">
    <property type="entry name" value="POSSIBLE NUCLEASE OF RNASE H FOLD, RUVC/YQGF FAMILY"/>
    <property type="match status" value="1"/>
</dbReference>
<dbReference type="OrthoDB" id="15228at2157"/>
<keyword evidence="3" id="KW-1185">Reference proteome</keyword>
<dbReference type="HOGENOM" id="CLU_027052_1_0_2"/>